<feature type="transmembrane region" description="Helical" evidence="2">
    <location>
        <begin position="672"/>
        <end position="698"/>
    </location>
</feature>
<evidence type="ECO:0000256" key="1">
    <source>
        <dbReference type="SAM" id="MobiDB-lite"/>
    </source>
</evidence>
<dbReference type="KEGG" id="cik:H0194_07920"/>
<feature type="transmembrane region" description="Helical" evidence="2">
    <location>
        <begin position="594"/>
        <end position="619"/>
    </location>
</feature>
<feature type="transmembrane region" description="Helical" evidence="2">
    <location>
        <begin position="371"/>
        <end position="390"/>
    </location>
</feature>
<feature type="transmembrane region" description="Helical" evidence="2">
    <location>
        <begin position="337"/>
        <end position="359"/>
    </location>
</feature>
<dbReference type="AlphaFoldDB" id="A0A7G7CN37"/>
<keyword evidence="2" id="KW-0812">Transmembrane</keyword>
<keyword evidence="2" id="KW-0472">Membrane</keyword>
<name>A0A7G7CN37_9CORY</name>
<dbReference type="InterPro" id="IPR054309">
    <property type="entry name" value="NorB_cytochrome_c-like"/>
</dbReference>
<accession>A0A7G7CN37</accession>
<feature type="compositionally biased region" description="Basic and acidic residues" evidence="1">
    <location>
        <begin position="827"/>
        <end position="842"/>
    </location>
</feature>
<dbReference type="PANTHER" id="PTHR10422:SF38">
    <property type="entry name" value="CYTOCHROME B SUBUNIT OF NITRIC OXIDE REDUCTASE"/>
    <property type="match status" value="1"/>
</dbReference>
<dbReference type="Proteomes" id="UP000515743">
    <property type="component" value="Chromosome"/>
</dbReference>
<protein>
    <submittedName>
        <fullName evidence="4">Cbb3-type cytochrome c oxidase subunit I</fullName>
    </submittedName>
</protein>
<dbReference type="EMBL" id="CP059404">
    <property type="protein sequence ID" value="QNE89003.1"/>
    <property type="molecule type" value="Genomic_DNA"/>
</dbReference>
<dbReference type="PANTHER" id="PTHR10422">
    <property type="entry name" value="CYTOCHROME C OXIDASE SUBUNIT 1"/>
    <property type="match status" value="1"/>
</dbReference>
<feature type="transmembrane region" description="Helical" evidence="2">
    <location>
        <begin position="449"/>
        <end position="470"/>
    </location>
</feature>
<dbReference type="Pfam" id="PF22085">
    <property type="entry name" value="NorB_cytochrome_c-like"/>
    <property type="match status" value="1"/>
</dbReference>
<evidence type="ECO:0000313" key="4">
    <source>
        <dbReference type="EMBL" id="QNE89003.1"/>
    </source>
</evidence>
<feature type="transmembrane region" description="Helical" evidence="2">
    <location>
        <begin position="551"/>
        <end position="573"/>
    </location>
</feature>
<evidence type="ECO:0000313" key="5">
    <source>
        <dbReference type="Proteomes" id="UP000515743"/>
    </source>
</evidence>
<feature type="transmembrane region" description="Helical" evidence="2">
    <location>
        <begin position="288"/>
        <end position="309"/>
    </location>
</feature>
<sequence length="842" mass="93884">MSTTTGVGDRSKPVLRMSSVWVQGVALVMLFGFFVMGFLAYRTYDASMPLPKQIVSESSGEVILSEEEIVHGQALFQARGLQQYGSVMGHGAYLGPDYTAEYLRLSTEHAAKLNEENGLPDFVSEGATPEDAIVEEFRTNRYDEASGELKWTDNQIAAFEEIQKHYAQFFGPDSSSNGLPSNFITDKEDIHDLTAFFAWTAWASAAERPGMEYSYTNNWPAEPRVDNGPTADIVVWSVLSLIALIGGTGLIFAIYGRWSKSIGWHSEEAPNLDFKQPGEVGLTKSQKVVAWFVLVIALLFLIQALLGAASQHYRTELTGFFGIPLQEILPYNVARTWHLQLSLLWTAGGLLGAGLFLASFIGKKEPKGQHWLVWALLGAIAFVVFGSMAFEWASSMGYIEEATLFSQQWEYLDLPRFFQILLTAGMFIWIAIIFRNLRGRLKTEHKSNMPWLFFFSGITIPGFYAVGMLAGSETHLTVAEFWRFWVVHLWVEDFLELFTTIMVAYVFVLLGVIREKIALGIIFLDVILYSVGGVLGTMHHLYFSGTPVEHMALGAFFSAAEVVPLTLLTVEAWTFMQLGSKQRASGERPFPHRWAVLFLVSVGFWNFLGAGVFGFLVNLPVVSYYQIGTALTANHAHGAMMGVYGFLAVGLSVFALRYLLPKKYWSDKAMGWSFWLMNIGLLWMVVISLLPLGVLQLYESVGSGYVEARSLGYITQPDNFIIEWLRMPGDVIFLAGIFPFLWMALKGVLHNKEIPTVDEHPKDPLFSVISPDDVDHSREIPVGAGSPVGLVSGGRGRVDNRGQVISEQDPNSQRGDSAETSAPEPTFETRTKWDKKYRSDDK</sequence>
<feature type="transmembrane region" description="Helical" evidence="2">
    <location>
        <begin position="517"/>
        <end position="539"/>
    </location>
</feature>
<gene>
    <name evidence="4" type="ORF">H0194_07920</name>
</gene>
<dbReference type="GO" id="GO:0016020">
    <property type="term" value="C:membrane"/>
    <property type="evidence" value="ECO:0007669"/>
    <property type="project" value="InterPro"/>
</dbReference>
<organism evidence="4 5">
    <name type="scientific">Corynebacterium incognita</name>
    <dbReference type="NCBI Taxonomy" id="2754725"/>
    <lineage>
        <taxon>Bacteria</taxon>
        <taxon>Bacillati</taxon>
        <taxon>Actinomycetota</taxon>
        <taxon>Actinomycetes</taxon>
        <taxon>Mycobacteriales</taxon>
        <taxon>Corynebacteriaceae</taxon>
        <taxon>Corynebacterium</taxon>
    </lineage>
</organism>
<keyword evidence="2" id="KW-1133">Transmembrane helix</keyword>
<dbReference type="Pfam" id="PF00115">
    <property type="entry name" value="COX1"/>
    <property type="match status" value="1"/>
</dbReference>
<feature type="transmembrane region" description="Helical" evidence="2">
    <location>
        <begin position="233"/>
        <end position="255"/>
    </location>
</feature>
<feature type="compositionally biased region" description="Polar residues" evidence="1">
    <location>
        <begin position="803"/>
        <end position="820"/>
    </location>
</feature>
<evidence type="ECO:0000259" key="3">
    <source>
        <dbReference type="Pfam" id="PF22085"/>
    </source>
</evidence>
<feature type="transmembrane region" description="Helical" evidence="2">
    <location>
        <begin position="20"/>
        <end position="41"/>
    </location>
</feature>
<dbReference type="InterPro" id="IPR000883">
    <property type="entry name" value="Cyt_C_Oxase_1"/>
</dbReference>
<feature type="transmembrane region" description="Helical" evidence="2">
    <location>
        <begin position="417"/>
        <end position="437"/>
    </location>
</feature>
<feature type="transmembrane region" description="Helical" evidence="2">
    <location>
        <begin position="490"/>
        <end position="510"/>
    </location>
</feature>
<feature type="region of interest" description="Disordered" evidence="1">
    <location>
        <begin position="780"/>
        <end position="842"/>
    </location>
</feature>
<dbReference type="GO" id="GO:0004129">
    <property type="term" value="F:cytochrome-c oxidase activity"/>
    <property type="evidence" value="ECO:0007669"/>
    <property type="project" value="InterPro"/>
</dbReference>
<evidence type="ECO:0000256" key="2">
    <source>
        <dbReference type="SAM" id="Phobius"/>
    </source>
</evidence>
<dbReference type="RefSeq" id="WP_185175389.1">
    <property type="nucleotide sequence ID" value="NZ_CP059404.1"/>
</dbReference>
<feature type="transmembrane region" description="Helical" evidence="2">
    <location>
        <begin position="639"/>
        <end position="660"/>
    </location>
</feature>
<reference evidence="4 5" key="1">
    <citation type="submission" date="2020-07" db="EMBL/GenBank/DDBJ databases">
        <title>Complete genome and description of Corynebacterium incognita strain Marseille-Q3630 sp. nov.</title>
        <authorList>
            <person name="Boxberger M."/>
        </authorList>
    </citation>
    <scope>NUCLEOTIDE SEQUENCE [LARGE SCALE GENOMIC DNA]</scope>
    <source>
        <strain evidence="4 5">Marseille-Q3630</strain>
    </source>
</reference>
<dbReference type="InterPro" id="IPR036927">
    <property type="entry name" value="Cyt_c_oxase-like_su1_sf"/>
</dbReference>
<dbReference type="GO" id="GO:0009060">
    <property type="term" value="P:aerobic respiration"/>
    <property type="evidence" value="ECO:0007669"/>
    <property type="project" value="InterPro"/>
</dbReference>
<feature type="transmembrane region" description="Helical" evidence="2">
    <location>
        <begin position="731"/>
        <end position="749"/>
    </location>
</feature>
<dbReference type="Gene3D" id="1.20.210.10">
    <property type="entry name" value="Cytochrome c oxidase-like, subunit I domain"/>
    <property type="match status" value="1"/>
</dbReference>
<keyword evidence="5" id="KW-1185">Reference proteome</keyword>
<dbReference type="GO" id="GO:0020037">
    <property type="term" value="F:heme binding"/>
    <property type="evidence" value="ECO:0007669"/>
    <property type="project" value="InterPro"/>
</dbReference>
<feature type="domain" description="Nitric oxide reductase subunit B cytochrome c-like" evidence="3">
    <location>
        <begin position="51"/>
        <end position="221"/>
    </location>
</feature>
<proteinExistence type="predicted"/>
<dbReference type="SUPFAM" id="SSF81442">
    <property type="entry name" value="Cytochrome c oxidase subunit I-like"/>
    <property type="match status" value="1"/>
</dbReference>